<evidence type="ECO:0000256" key="1">
    <source>
        <dbReference type="SAM" id="MobiDB-lite"/>
    </source>
</evidence>
<keyword evidence="3" id="KW-1185">Reference proteome</keyword>
<evidence type="ECO:0000313" key="3">
    <source>
        <dbReference type="Proteomes" id="UP000826573"/>
    </source>
</evidence>
<name>A0A9P8HLJ4_9HYPO</name>
<feature type="region of interest" description="Disordered" evidence="1">
    <location>
        <begin position="64"/>
        <end position="98"/>
    </location>
</feature>
<comment type="caution">
    <text evidence="2">The sequence shown here is derived from an EMBL/GenBank/DDBJ whole genome shotgun (WGS) entry which is preliminary data.</text>
</comment>
<organism evidence="2 3">
    <name type="scientific">Trichoderma semiorbis</name>
    <dbReference type="NCBI Taxonomy" id="1491008"/>
    <lineage>
        <taxon>Eukaryota</taxon>
        <taxon>Fungi</taxon>
        <taxon>Dikarya</taxon>
        <taxon>Ascomycota</taxon>
        <taxon>Pezizomycotina</taxon>
        <taxon>Sordariomycetes</taxon>
        <taxon>Hypocreomycetidae</taxon>
        <taxon>Hypocreales</taxon>
        <taxon>Hypocreaceae</taxon>
        <taxon>Trichoderma</taxon>
    </lineage>
</organism>
<protein>
    <submittedName>
        <fullName evidence="2">Uncharacterized protein</fullName>
    </submittedName>
</protein>
<proteinExistence type="predicted"/>
<dbReference type="AlphaFoldDB" id="A0A9P8HLJ4"/>
<dbReference type="EMBL" id="JAIMJC010000005">
    <property type="protein sequence ID" value="KAH0524701.1"/>
    <property type="molecule type" value="Genomic_DNA"/>
</dbReference>
<dbReference type="Proteomes" id="UP000826573">
    <property type="component" value="Unassembled WGS sequence"/>
</dbReference>
<gene>
    <name evidence="2" type="ORF">TsFJ059_007177</name>
</gene>
<evidence type="ECO:0000313" key="2">
    <source>
        <dbReference type="EMBL" id="KAH0524701.1"/>
    </source>
</evidence>
<sequence length="98" mass="10656">MEAGISAGQGRGESTGVFRGLTLKPLCFDEQGQRTKWYKRHTTANVQCILLDSMPILCHDASQKAKANRHDAAGNKQTGSRSAVQDRSSEIPFCCASE</sequence>
<reference evidence="2 3" key="1">
    <citation type="submission" date="2021-08" db="EMBL/GenBank/DDBJ databases">
        <title>The highly contiguous genome resource for Trichoderma semiorbis FJ059, a fungal antagonistic to plant pathogens.</title>
        <authorList>
            <person name="Liu T."/>
        </authorList>
    </citation>
    <scope>NUCLEOTIDE SEQUENCE [LARGE SCALE GENOMIC DNA]</scope>
    <source>
        <strain evidence="2 3">FJ059</strain>
    </source>
</reference>
<feature type="compositionally biased region" description="Polar residues" evidence="1">
    <location>
        <begin position="75"/>
        <end position="86"/>
    </location>
</feature>
<accession>A0A9P8HLJ4</accession>